<proteinExistence type="predicted"/>
<sequence>MLHMAVGGPGRQTRARRARIEIIFTSLACAVAWQTWHAVAGAQNMGVREEEEEEEEEAERRRGREGEPGLEPPVIVAYVRLTRDRENLGNMGDMGDRIAAGRARGRAQEKVWRQTGGLTAASSPRSRRSKSPARPAGMGEKRLAR</sequence>
<keyword evidence="3" id="KW-1185">Reference proteome</keyword>
<organism evidence="2 3">
    <name type="scientific">Viridothelium virens</name>
    <name type="common">Speckled blister lichen</name>
    <name type="synonym">Trypethelium virens</name>
    <dbReference type="NCBI Taxonomy" id="1048519"/>
    <lineage>
        <taxon>Eukaryota</taxon>
        <taxon>Fungi</taxon>
        <taxon>Dikarya</taxon>
        <taxon>Ascomycota</taxon>
        <taxon>Pezizomycotina</taxon>
        <taxon>Dothideomycetes</taxon>
        <taxon>Dothideomycetes incertae sedis</taxon>
        <taxon>Trypetheliales</taxon>
        <taxon>Trypetheliaceae</taxon>
        <taxon>Viridothelium</taxon>
    </lineage>
</organism>
<evidence type="ECO:0000313" key="2">
    <source>
        <dbReference type="EMBL" id="KAF2237784.1"/>
    </source>
</evidence>
<evidence type="ECO:0000313" key="3">
    <source>
        <dbReference type="Proteomes" id="UP000800092"/>
    </source>
</evidence>
<name>A0A6A6HI16_VIRVR</name>
<accession>A0A6A6HI16</accession>
<protein>
    <submittedName>
        <fullName evidence="2">Uncharacterized protein</fullName>
    </submittedName>
</protein>
<gene>
    <name evidence="2" type="ORF">EV356DRAFT_520305</name>
</gene>
<dbReference type="AlphaFoldDB" id="A0A6A6HI16"/>
<feature type="region of interest" description="Disordered" evidence="1">
    <location>
        <begin position="44"/>
        <end position="73"/>
    </location>
</feature>
<feature type="region of interest" description="Disordered" evidence="1">
    <location>
        <begin position="101"/>
        <end position="145"/>
    </location>
</feature>
<dbReference type="EMBL" id="ML991778">
    <property type="protein sequence ID" value="KAF2237784.1"/>
    <property type="molecule type" value="Genomic_DNA"/>
</dbReference>
<reference evidence="2" key="1">
    <citation type="journal article" date="2020" name="Stud. Mycol.">
        <title>101 Dothideomycetes genomes: a test case for predicting lifestyles and emergence of pathogens.</title>
        <authorList>
            <person name="Haridas S."/>
            <person name="Albert R."/>
            <person name="Binder M."/>
            <person name="Bloem J."/>
            <person name="Labutti K."/>
            <person name="Salamov A."/>
            <person name="Andreopoulos B."/>
            <person name="Baker S."/>
            <person name="Barry K."/>
            <person name="Bills G."/>
            <person name="Bluhm B."/>
            <person name="Cannon C."/>
            <person name="Castanera R."/>
            <person name="Culley D."/>
            <person name="Daum C."/>
            <person name="Ezra D."/>
            <person name="Gonzalez J."/>
            <person name="Henrissat B."/>
            <person name="Kuo A."/>
            <person name="Liang C."/>
            <person name="Lipzen A."/>
            <person name="Lutzoni F."/>
            <person name="Magnuson J."/>
            <person name="Mondo S."/>
            <person name="Nolan M."/>
            <person name="Ohm R."/>
            <person name="Pangilinan J."/>
            <person name="Park H.-J."/>
            <person name="Ramirez L."/>
            <person name="Alfaro M."/>
            <person name="Sun H."/>
            <person name="Tritt A."/>
            <person name="Yoshinaga Y."/>
            <person name="Zwiers L.-H."/>
            <person name="Turgeon B."/>
            <person name="Goodwin S."/>
            <person name="Spatafora J."/>
            <person name="Crous P."/>
            <person name="Grigoriev I."/>
        </authorList>
    </citation>
    <scope>NUCLEOTIDE SEQUENCE</scope>
    <source>
        <strain evidence="2">Tuck. ex Michener</strain>
    </source>
</reference>
<feature type="compositionally biased region" description="Basic and acidic residues" evidence="1">
    <location>
        <begin position="58"/>
        <end position="67"/>
    </location>
</feature>
<dbReference type="Proteomes" id="UP000800092">
    <property type="component" value="Unassembled WGS sequence"/>
</dbReference>
<evidence type="ECO:0000256" key="1">
    <source>
        <dbReference type="SAM" id="MobiDB-lite"/>
    </source>
</evidence>